<dbReference type="EMBL" id="PDOC01000003">
    <property type="protein sequence ID" value="PIL45679.1"/>
    <property type="molecule type" value="Genomic_DNA"/>
</dbReference>
<keyword evidence="2" id="KW-1185">Reference proteome</keyword>
<evidence type="ECO:0000313" key="2">
    <source>
        <dbReference type="Proteomes" id="UP000230390"/>
    </source>
</evidence>
<dbReference type="Proteomes" id="UP000230390">
    <property type="component" value="Unassembled WGS sequence"/>
</dbReference>
<organism evidence="1 2">
    <name type="scientific">Massilia eurypsychrophila</name>
    <dbReference type="NCBI Taxonomy" id="1485217"/>
    <lineage>
        <taxon>Bacteria</taxon>
        <taxon>Pseudomonadati</taxon>
        <taxon>Pseudomonadota</taxon>
        <taxon>Betaproteobacteria</taxon>
        <taxon>Burkholderiales</taxon>
        <taxon>Oxalobacteraceae</taxon>
        <taxon>Telluria group</taxon>
        <taxon>Massilia</taxon>
    </lineage>
</organism>
<protein>
    <submittedName>
        <fullName evidence="1">Uncharacterized protein</fullName>
    </submittedName>
</protein>
<accession>A0A2G8TI96</accession>
<dbReference type="AlphaFoldDB" id="A0A2G8TI96"/>
<dbReference type="RefSeq" id="WP_099787589.1">
    <property type="nucleotide sequence ID" value="NZ_JBHLYV010000029.1"/>
</dbReference>
<sequence length="70" mass="7683">MTLYQMHGACSLVVLLRVAQKEVDFAGLDELAAPRGLIFKKMGSDPFDKRRSGDFGINKTGLTPIFLPSI</sequence>
<evidence type="ECO:0000313" key="1">
    <source>
        <dbReference type="EMBL" id="PIL45679.1"/>
    </source>
</evidence>
<proteinExistence type="predicted"/>
<gene>
    <name evidence="1" type="ORF">CR105_06270</name>
</gene>
<comment type="caution">
    <text evidence="1">The sequence shown here is derived from an EMBL/GenBank/DDBJ whole genome shotgun (WGS) entry which is preliminary data.</text>
</comment>
<reference evidence="1 2" key="1">
    <citation type="submission" date="2017-10" db="EMBL/GenBank/DDBJ databases">
        <title>Massilia psychrophilum sp. nov., a novel purple-pigmented bacterium isolated from Tianshan glacier, Xinjiang Municipality, China.</title>
        <authorList>
            <person name="Wang H."/>
        </authorList>
    </citation>
    <scope>NUCLEOTIDE SEQUENCE [LARGE SCALE GENOMIC DNA]</scope>
    <source>
        <strain evidence="1 2">JCM 30074</strain>
    </source>
</reference>
<name>A0A2G8TI96_9BURK</name>